<comment type="caution">
    <text evidence="1">The sequence shown here is derived from an EMBL/GenBank/DDBJ whole genome shotgun (WGS) entry which is preliminary data.</text>
</comment>
<keyword evidence="2" id="KW-1185">Reference proteome</keyword>
<evidence type="ECO:0000313" key="2">
    <source>
        <dbReference type="Proteomes" id="UP000719412"/>
    </source>
</evidence>
<dbReference type="GO" id="GO:0003676">
    <property type="term" value="F:nucleic acid binding"/>
    <property type="evidence" value="ECO:0007669"/>
    <property type="project" value="InterPro"/>
</dbReference>
<dbReference type="Pfam" id="PF01359">
    <property type="entry name" value="Transposase_1"/>
    <property type="match status" value="1"/>
</dbReference>
<evidence type="ECO:0008006" key="3">
    <source>
        <dbReference type="Google" id="ProtNLM"/>
    </source>
</evidence>
<name>A0A8J6LGG5_TENMO</name>
<dbReference type="InterPro" id="IPR036397">
    <property type="entry name" value="RNaseH_sf"/>
</dbReference>
<sequence>MGRKSTNDEPRSGRPIEVTTAEMTEKVHKIVLTDRRVKVREIAETVSISTERVRNILHEHLTMKKLCSRWVPRLLTPVQKQCRQDISTDCLALYKSNPTEFLRRFITVDETWVHHYTPETKQQSKQWTVKGEPAPKKAKTVASASKVMATVFWDARGIIFIDYLQKGKTITGVYYANLLEKLNEEIKKKRPHLAKKKVLFHQDNAPVHTSHIAMSKIHQLKFELLPHPPYSPDLAPCDFHLFPNLKKWLGGKRFANDNEVIDAVNDYFADLDKSTYQSGITALEHRWNKCIELNGDYVEK</sequence>
<accession>A0A8J6LGG5</accession>
<dbReference type="AlphaFoldDB" id="A0A8J6LGG5"/>
<dbReference type="InterPro" id="IPR052709">
    <property type="entry name" value="Transposase-MT_Hybrid"/>
</dbReference>
<reference evidence="1" key="1">
    <citation type="journal article" date="2020" name="J Insects Food Feed">
        <title>The yellow mealworm (Tenebrio molitor) genome: a resource for the emerging insects as food and feed industry.</title>
        <authorList>
            <person name="Eriksson T."/>
            <person name="Andere A."/>
            <person name="Kelstrup H."/>
            <person name="Emery V."/>
            <person name="Picard C."/>
        </authorList>
    </citation>
    <scope>NUCLEOTIDE SEQUENCE</scope>
    <source>
        <strain evidence="1">Stoneville</strain>
        <tissue evidence="1">Whole head</tissue>
    </source>
</reference>
<dbReference type="InterPro" id="IPR001888">
    <property type="entry name" value="Transposase_1"/>
</dbReference>
<dbReference type="PANTHER" id="PTHR46060">
    <property type="entry name" value="MARINER MOS1 TRANSPOSASE-LIKE PROTEIN"/>
    <property type="match status" value="1"/>
</dbReference>
<gene>
    <name evidence="1" type="ORF">GEV33_010656</name>
</gene>
<evidence type="ECO:0000313" key="1">
    <source>
        <dbReference type="EMBL" id="KAH0812136.1"/>
    </source>
</evidence>
<organism evidence="1 2">
    <name type="scientific">Tenebrio molitor</name>
    <name type="common">Yellow mealworm beetle</name>
    <dbReference type="NCBI Taxonomy" id="7067"/>
    <lineage>
        <taxon>Eukaryota</taxon>
        <taxon>Metazoa</taxon>
        <taxon>Ecdysozoa</taxon>
        <taxon>Arthropoda</taxon>
        <taxon>Hexapoda</taxon>
        <taxon>Insecta</taxon>
        <taxon>Pterygota</taxon>
        <taxon>Neoptera</taxon>
        <taxon>Endopterygota</taxon>
        <taxon>Coleoptera</taxon>
        <taxon>Polyphaga</taxon>
        <taxon>Cucujiformia</taxon>
        <taxon>Tenebrionidae</taxon>
        <taxon>Tenebrio</taxon>
    </lineage>
</organism>
<dbReference type="Proteomes" id="UP000719412">
    <property type="component" value="Unassembled WGS sequence"/>
</dbReference>
<reference evidence="1" key="2">
    <citation type="submission" date="2021-08" db="EMBL/GenBank/DDBJ databases">
        <authorList>
            <person name="Eriksson T."/>
        </authorList>
    </citation>
    <scope>NUCLEOTIDE SEQUENCE</scope>
    <source>
        <strain evidence="1">Stoneville</strain>
        <tissue evidence="1">Whole head</tissue>
    </source>
</reference>
<dbReference type="PANTHER" id="PTHR46060:SF1">
    <property type="entry name" value="MARINER MOS1 TRANSPOSASE-LIKE PROTEIN"/>
    <property type="match status" value="1"/>
</dbReference>
<dbReference type="Gene3D" id="3.30.420.10">
    <property type="entry name" value="Ribonuclease H-like superfamily/Ribonuclease H"/>
    <property type="match status" value="1"/>
</dbReference>
<dbReference type="EMBL" id="JABDTM020026263">
    <property type="protein sequence ID" value="KAH0812136.1"/>
    <property type="molecule type" value="Genomic_DNA"/>
</dbReference>
<proteinExistence type="predicted"/>
<protein>
    <recommendedName>
        <fullName evidence="3">Mariner transposase</fullName>
    </recommendedName>
</protein>